<dbReference type="Proteomes" id="UP000054549">
    <property type="component" value="Unassembled WGS sequence"/>
</dbReference>
<dbReference type="OrthoDB" id="5392263at2759"/>
<evidence type="ECO:0000256" key="1">
    <source>
        <dbReference type="SAM" id="Phobius"/>
    </source>
</evidence>
<feature type="transmembrane region" description="Helical" evidence="1">
    <location>
        <begin position="107"/>
        <end position="131"/>
    </location>
</feature>
<dbReference type="EMBL" id="KN818265">
    <property type="protein sequence ID" value="KIL62891.1"/>
    <property type="molecule type" value="Genomic_DNA"/>
</dbReference>
<evidence type="ECO:0000313" key="3">
    <source>
        <dbReference type="Proteomes" id="UP000054549"/>
    </source>
</evidence>
<keyword evidence="3" id="KW-1185">Reference proteome</keyword>
<organism evidence="2 3">
    <name type="scientific">Amanita muscaria (strain Koide BX008)</name>
    <dbReference type="NCBI Taxonomy" id="946122"/>
    <lineage>
        <taxon>Eukaryota</taxon>
        <taxon>Fungi</taxon>
        <taxon>Dikarya</taxon>
        <taxon>Basidiomycota</taxon>
        <taxon>Agaricomycotina</taxon>
        <taxon>Agaricomycetes</taxon>
        <taxon>Agaricomycetidae</taxon>
        <taxon>Agaricales</taxon>
        <taxon>Pluteineae</taxon>
        <taxon>Amanitaceae</taxon>
        <taxon>Amanita</taxon>
    </lineage>
</organism>
<sequence>MDEDIVSTAPVCYYARIFQWFKVAREITDQFEASSPLGSHRSHRVEPEHCTLLRDADRSRVESYDLFFIISRSVILAFFLQWGTIGAAILSQYMTPAKGLSCWSGSYILYGSLATIVWLLASISSIFAHIYSTSKAPPSPVFRTLAINLRIVAKITAGLNAVWVFMFSIFQFSKTYNTCYCNASVLGLGTKAYVVLDFTAAQMTAITAFWTTGMLMAAGTACVFIVAFNILKQPLEMPRDKVQEEQTPTSHTHP</sequence>
<dbReference type="AlphaFoldDB" id="A0A0C2X181"/>
<dbReference type="HOGENOM" id="CLU_1194640_0_0_1"/>
<feature type="transmembrane region" description="Helical" evidence="1">
    <location>
        <begin position="208"/>
        <end position="231"/>
    </location>
</feature>
<feature type="transmembrane region" description="Helical" evidence="1">
    <location>
        <begin position="66"/>
        <end position="95"/>
    </location>
</feature>
<proteinExistence type="predicted"/>
<accession>A0A0C2X181</accession>
<feature type="transmembrane region" description="Helical" evidence="1">
    <location>
        <begin position="151"/>
        <end position="172"/>
    </location>
</feature>
<reference evidence="2 3" key="1">
    <citation type="submission" date="2014-04" db="EMBL/GenBank/DDBJ databases">
        <title>Evolutionary Origins and Diversification of the Mycorrhizal Mutualists.</title>
        <authorList>
            <consortium name="DOE Joint Genome Institute"/>
            <consortium name="Mycorrhizal Genomics Consortium"/>
            <person name="Kohler A."/>
            <person name="Kuo A."/>
            <person name="Nagy L.G."/>
            <person name="Floudas D."/>
            <person name="Copeland A."/>
            <person name="Barry K.W."/>
            <person name="Cichocki N."/>
            <person name="Veneault-Fourrey C."/>
            <person name="LaButti K."/>
            <person name="Lindquist E.A."/>
            <person name="Lipzen A."/>
            <person name="Lundell T."/>
            <person name="Morin E."/>
            <person name="Murat C."/>
            <person name="Riley R."/>
            <person name="Ohm R."/>
            <person name="Sun H."/>
            <person name="Tunlid A."/>
            <person name="Henrissat B."/>
            <person name="Grigoriev I.V."/>
            <person name="Hibbett D.S."/>
            <person name="Martin F."/>
        </authorList>
    </citation>
    <scope>NUCLEOTIDE SEQUENCE [LARGE SCALE GENOMIC DNA]</scope>
    <source>
        <strain evidence="2 3">Koide BX008</strain>
    </source>
</reference>
<dbReference type="InParanoid" id="A0A0C2X181"/>
<keyword evidence="1" id="KW-1133">Transmembrane helix</keyword>
<protein>
    <submittedName>
        <fullName evidence="2">Uncharacterized protein</fullName>
    </submittedName>
</protein>
<keyword evidence="1" id="KW-0472">Membrane</keyword>
<keyword evidence="1" id="KW-0812">Transmembrane</keyword>
<name>A0A0C2X181_AMAMK</name>
<evidence type="ECO:0000313" key="2">
    <source>
        <dbReference type="EMBL" id="KIL62891.1"/>
    </source>
</evidence>
<gene>
    <name evidence="2" type="ORF">M378DRAFT_12537</name>
</gene>